<reference evidence="9 11" key="1">
    <citation type="submission" date="2020-06" db="EMBL/GenBank/DDBJ databases">
        <authorList>
            <person name="Li R."/>
            <person name="Bekaert M."/>
        </authorList>
    </citation>
    <scope>NUCLEOTIDE SEQUENCE [LARGE SCALE GENOMIC DNA]</scope>
    <source>
        <strain evidence="11">wild</strain>
        <strain evidence="9">Wild</strain>
    </source>
</reference>
<feature type="region of interest" description="Disordered" evidence="8">
    <location>
        <begin position="279"/>
        <end position="332"/>
    </location>
</feature>
<dbReference type="AlphaFoldDB" id="A0A6J8ANB8"/>
<evidence type="ECO:0000256" key="8">
    <source>
        <dbReference type="SAM" id="MobiDB-lite"/>
    </source>
</evidence>
<dbReference type="OrthoDB" id="10258894at2759"/>
<evidence type="ECO:0000313" key="9">
    <source>
        <dbReference type="EMBL" id="CAC5371119.1"/>
    </source>
</evidence>
<protein>
    <submittedName>
        <fullName evidence="10">Zinc finger protein 330,Zinc finger protein 330 homolog</fullName>
    </submittedName>
</protein>
<dbReference type="EMBL" id="CACVKT020001747">
    <property type="protein sequence ID" value="CAC5371120.1"/>
    <property type="molecule type" value="Genomic_DNA"/>
</dbReference>
<dbReference type="PANTHER" id="PTHR13214:SF1">
    <property type="entry name" value="ZINC FINGER PROTEIN 330"/>
    <property type="match status" value="1"/>
</dbReference>
<evidence type="ECO:0000256" key="5">
    <source>
        <dbReference type="ARBA" id="ARBA00022771"/>
    </source>
</evidence>
<keyword evidence="7" id="KW-0539">Nucleus</keyword>
<keyword evidence="11" id="KW-1185">Reference proteome</keyword>
<evidence type="ECO:0000256" key="7">
    <source>
        <dbReference type="ARBA" id="ARBA00023242"/>
    </source>
</evidence>
<dbReference type="Pfam" id="PF06524">
    <property type="entry name" value="NOA36"/>
    <property type="match status" value="2"/>
</dbReference>
<keyword evidence="4" id="KW-0677">Repeat</keyword>
<dbReference type="PANTHER" id="PTHR13214">
    <property type="entry name" value="ZINC FINGER PROTEIN 330"/>
    <property type="match status" value="1"/>
</dbReference>
<dbReference type="EMBL" id="CACVKT020001747">
    <property type="protein sequence ID" value="CAC5371119.1"/>
    <property type="molecule type" value="Genomic_DNA"/>
</dbReference>
<feature type="compositionally biased region" description="Basic and acidic residues" evidence="8">
    <location>
        <begin position="319"/>
        <end position="332"/>
    </location>
</feature>
<evidence type="ECO:0000313" key="10">
    <source>
        <dbReference type="EMBL" id="CAC5371120.1"/>
    </source>
</evidence>
<keyword evidence="5" id="KW-0863">Zinc-finger</keyword>
<keyword evidence="6" id="KW-0862">Zinc</keyword>
<sequence>MPKKKTGQRKKAEKQRERQREIRTQEKSLVERPCNYIMECDSCKKTQKNRAFCYFCNTLQRLPVCGQCGKQKCLAKLGDCVIKHPNQHTVGLNMVGAICDFCEAWGAICDFCEAWVCHGSKCLNTHACTCPLRDAECAECKRGVWEFGGRVFNCSYCNNFLCEDDQFEHQASCQQLDAESFKCVSCNKLGQVSCLRCKICYCDDHVRRKGFKYPKGQPIPCPKCGFNTQETKEMSINTRKYDYGRQRNDEQDGYGYAYDDYAGYQDHDFGGASGFSFGGVKYNGNDDEDDDDDDDDDDEDEDDDDDDEEEDEEEDLKDELEKLKVDAAKDIK</sequence>
<evidence type="ECO:0000256" key="2">
    <source>
        <dbReference type="ARBA" id="ARBA00007212"/>
    </source>
</evidence>
<feature type="compositionally biased region" description="Basic residues" evidence="8">
    <location>
        <begin position="1"/>
        <end position="13"/>
    </location>
</feature>
<feature type="compositionally biased region" description="Acidic residues" evidence="8">
    <location>
        <begin position="285"/>
        <end position="318"/>
    </location>
</feature>
<evidence type="ECO:0000256" key="1">
    <source>
        <dbReference type="ARBA" id="ARBA00004604"/>
    </source>
</evidence>
<dbReference type="Proteomes" id="UP000507470">
    <property type="component" value="Unassembled WGS sequence"/>
</dbReference>
<comment type="subcellular location">
    <subcellularLocation>
        <location evidence="1">Nucleus</location>
        <location evidence="1">Nucleolus</location>
    </subcellularLocation>
</comment>
<keyword evidence="3" id="KW-0479">Metal-binding</keyword>
<evidence type="ECO:0000313" key="11">
    <source>
        <dbReference type="Proteomes" id="UP000507470"/>
    </source>
</evidence>
<dbReference type="GO" id="GO:0008270">
    <property type="term" value="F:zinc ion binding"/>
    <property type="evidence" value="ECO:0007669"/>
    <property type="project" value="UniProtKB-KW"/>
</dbReference>
<proteinExistence type="inferred from homology"/>
<comment type="similarity">
    <text evidence="2">Belongs to the NOA36 family.</text>
</comment>
<gene>
    <name evidence="9" type="ORF">MCOR_9695</name>
</gene>
<evidence type="ECO:0000256" key="6">
    <source>
        <dbReference type="ARBA" id="ARBA00022833"/>
    </source>
</evidence>
<dbReference type="GO" id="GO:0005730">
    <property type="term" value="C:nucleolus"/>
    <property type="evidence" value="ECO:0007669"/>
    <property type="project" value="UniProtKB-SubCell"/>
</dbReference>
<evidence type="ECO:0000256" key="3">
    <source>
        <dbReference type="ARBA" id="ARBA00022723"/>
    </source>
</evidence>
<name>A0A6J8ANB8_MYTCO</name>
<organism evidence="9 11">
    <name type="scientific">Mytilus coruscus</name>
    <name type="common">Sea mussel</name>
    <dbReference type="NCBI Taxonomy" id="42192"/>
    <lineage>
        <taxon>Eukaryota</taxon>
        <taxon>Metazoa</taxon>
        <taxon>Spiralia</taxon>
        <taxon>Lophotrochozoa</taxon>
        <taxon>Mollusca</taxon>
        <taxon>Bivalvia</taxon>
        <taxon>Autobranchia</taxon>
        <taxon>Pteriomorphia</taxon>
        <taxon>Mytilida</taxon>
        <taxon>Mytiloidea</taxon>
        <taxon>Mytilidae</taxon>
        <taxon>Mytilinae</taxon>
        <taxon>Mytilus</taxon>
    </lineage>
</organism>
<feature type="region of interest" description="Disordered" evidence="8">
    <location>
        <begin position="1"/>
        <end position="21"/>
    </location>
</feature>
<dbReference type="InterPro" id="IPR010531">
    <property type="entry name" value="NOA36"/>
</dbReference>
<evidence type="ECO:0000256" key="4">
    <source>
        <dbReference type="ARBA" id="ARBA00022737"/>
    </source>
</evidence>
<accession>A0A6J8ANB8</accession>
<dbReference type="EMBL" id="CACVKT020001747">
    <property type="protein sequence ID" value="CAC5371117.1"/>
    <property type="molecule type" value="Genomic_DNA"/>
</dbReference>